<organism evidence="2 3">
    <name type="scientific">Botrimarina colliarenosi</name>
    <dbReference type="NCBI Taxonomy" id="2528001"/>
    <lineage>
        <taxon>Bacteria</taxon>
        <taxon>Pseudomonadati</taxon>
        <taxon>Planctomycetota</taxon>
        <taxon>Planctomycetia</taxon>
        <taxon>Pirellulales</taxon>
        <taxon>Lacipirellulaceae</taxon>
        <taxon>Botrimarina</taxon>
    </lineage>
</organism>
<accession>A0A5C6ALG3</accession>
<feature type="region of interest" description="Disordered" evidence="1">
    <location>
        <begin position="39"/>
        <end position="64"/>
    </location>
</feature>
<reference evidence="2 3" key="1">
    <citation type="submission" date="2019-02" db="EMBL/GenBank/DDBJ databases">
        <title>Deep-cultivation of Planctomycetes and their phenomic and genomic characterization uncovers novel biology.</title>
        <authorList>
            <person name="Wiegand S."/>
            <person name="Jogler M."/>
            <person name="Boedeker C."/>
            <person name="Pinto D."/>
            <person name="Vollmers J."/>
            <person name="Rivas-Marin E."/>
            <person name="Kohn T."/>
            <person name="Peeters S.H."/>
            <person name="Heuer A."/>
            <person name="Rast P."/>
            <person name="Oberbeckmann S."/>
            <person name="Bunk B."/>
            <person name="Jeske O."/>
            <person name="Meyerdierks A."/>
            <person name="Storesund J.E."/>
            <person name="Kallscheuer N."/>
            <person name="Luecker S."/>
            <person name="Lage O.M."/>
            <person name="Pohl T."/>
            <person name="Merkel B.J."/>
            <person name="Hornburger P."/>
            <person name="Mueller R.-W."/>
            <person name="Bruemmer F."/>
            <person name="Labrenz M."/>
            <person name="Spormann A.M."/>
            <person name="Op Den Camp H."/>
            <person name="Overmann J."/>
            <person name="Amann R."/>
            <person name="Jetten M.S.M."/>
            <person name="Mascher T."/>
            <person name="Medema M.H."/>
            <person name="Devos D.P."/>
            <person name="Kaster A.-K."/>
            <person name="Ovreas L."/>
            <person name="Rohde M."/>
            <person name="Galperin M.Y."/>
            <person name="Jogler C."/>
        </authorList>
    </citation>
    <scope>NUCLEOTIDE SEQUENCE [LARGE SCALE GENOMIC DNA]</scope>
    <source>
        <strain evidence="2 3">Pla108</strain>
    </source>
</reference>
<dbReference type="AlphaFoldDB" id="A0A5C6ALG3"/>
<evidence type="ECO:0000313" key="2">
    <source>
        <dbReference type="EMBL" id="TWU00480.1"/>
    </source>
</evidence>
<protein>
    <submittedName>
        <fullName evidence="2">Uncharacterized protein</fullName>
    </submittedName>
</protein>
<dbReference type="Proteomes" id="UP000317421">
    <property type="component" value="Unassembled WGS sequence"/>
</dbReference>
<gene>
    <name evidence="2" type="ORF">Pla108_14310</name>
</gene>
<name>A0A5C6ALG3_9BACT</name>
<evidence type="ECO:0000256" key="1">
    <source>
        <dbReference type="SAM" id="MobiDB-lite"/>
    </source>
</evidence>
<sequence length="261" mass="28318">MPPALKCALAALFPLALVAAGLGIGHLIVHGPQLDRVADRREAPVASTPALPEAPPPRPKPLTRLIPEAGRAKESPRPIVVFAGAVPEPRTAAKPTPVQAPVQAGPDRDLASYRALVKAGRREREAKEKPAPRYRIGSGLYQQRLAQGADPRFLLVKSEGRGQLILHFSGLSGLVVDANKVVIDTNWEVDEANDEVTFTLTGGVPEKAYRAVLNFALQRVTRFHINDFRDDSLVLQRVTDGEVFHWDQVSEPIATPVGRGR</sequence>
<keyword evidence="3" id="KW-1185">Reference proteome</keyword>
<comment type="caution">
    <text evidence="2">The sequence shown here is derived from an EMBL/GenBank/DDBJ whole genome shotgun (WGS) entry which is preliminary data.</text>
</comment>
<evidence type="ECO:0000313" key="3">
    <source>
        <dbReference type="Proteomes" id="UP000317421"/>
    </source>
</evidence>
<dbReference type="EMBL" id="SJPR01000001">
    <property type="protein sequence ID" value="TWU00480.1"/>
    <property type="molecule type" value="Genomic_DNA"/>
</dbReference>
<proteinExistence type="predicted"/>